<keyword evidence="1" id="KW-0472">Membrane</keyword>
<proteinExistence type="predicted"/>
<accession>A0A0H5Q9F7</accession>
<sequence length="97" mass="11288">MPSETSFDRFRRHFPIPPPPFQWAFFIKRKISRHSHESGNQGLGVGETVLSDKFPHRQLWIPACAGMTGFLFLIFCFCGNDGMRVFVRHFCIFLLLL</sequence>
<evidence type="ECO:0000313" key="2">
    <source>
        <dbReference type="EMBL" id="CRY98578.1"/>
    </source>
</evidence>
<feature type="transmembrane region" description="Helical" evidence="1">
    <location>
        <begin position="59"/>
        <end position="78"/>
    </location>
</feature>
<keyword evidence="1" id="KW-1133">Transmembrane helix</keyword>
<protein>
    <submittedName>
        <fullName evidence="2">PilS cassette</fullName>
    </submittedName>
</protein>
<dbReference type="EMBL" id="CVTF01000119">
    <property type="protein sequence ID" value="CRY98578.1"/>
    <property type="molecule type" value="Genomic_DNA"/>
</dbReference>
<dbReference type="AlphaFoldDB" id="A0A0H5Q9F7"/>
<name>A0A0H5Q9F7_NEIMI</name>
<keyword evidence="1" id="KW-0812">Transmembrane</keyword>
<evidence type="ECO:0000256" key="1">
    <source>
        <dbReference type="SAM" id="Phobius"/>
    </source>
</evidence>
<evidence type="ECO:0000313" key="3">
    <source>
        <dbReference type="Proteomes" id="UP000182715"/>
    </source>
</evidence>
<organism evidence="2 3">
    <name type="scientific">Neisseria meningitidis serogroup B</name>
    <dbReference type="NCBI Taxonomy" id="491"/>
    <lineage>
        <taxon>Bacteria</taxon>
        <taxon>Pseudomonadati</taxon>
        <taxon>Pseudomonadota</taxon>
        <taxon>Betaproteobacteria</taxon>
        <taxon>Neisseriales</taxon>
        <taxon>Neisseriaceae</taxon>
        <taxon>Neisseria</taxon>
    </lineage>
</organism>
<reference evidence="2 3" key="1">
    <citation type="submission" date="2014-11" db="EMBL/GenBank/DDBJ databases">
        <authorList>
            <person name="Diene M.Seydina."/>
        </authorList>
    </citation>
    <scope>NUCLEOTIDE SEQUENCE [LARGE SCALE GENOMIC DNA]</scope>
    <source>
        <strain evidence="2 3">Neisseria meningitidis CHUV</strain>
    </source>
</reference>
<dbReference type="Proteomes" id="UP000182715">
    <property type="component" value="Unassembled WGS sequence"/>
</dbReference>